<dbReference type="InterPro" id="IPR052557">
    <property type="entry name" value="CAP/Cytokinesis_protein"/>
</dbReference>
<proteinExistence type="predicted"/>
<evidence type="ECO:0000313" key="4">
    <source>
        <dbReference type="Proteomes" id="UP000178198"/>
    </source>
</evidence>
<dbReference type="AlphaFoldDB" id="A0A1D9PA58"/>
<organism evidence="3 4">
    <name type="scientific">Flavobacterium commune</name>
    <dbReference type="NCBI Taxonomy" id="1306519"/>
    <lineage>
        <taxon>Bacteria</taxon>
        <taxon>Pseudomonadati</taxon>
        <taxon>Bacteroidota</taxon>
        <taxon>Flavobacteriia</taxon>
        <taxon>Flavobacteriales</taxon>
        <taxon>Flavobacteriaceae</taxon>
        <taxon>Flavobacterium</taxon>
    </lineage>
</organism>
<dbReference type="STRING" id="1306519.BIW12_08310"/>
<keyword evidence="1" id="KW-0732">Signal</keyword>
<dbReference type="OrthoDB" id="9788327at2"/>
<dbReference type="InterPro" id="IPR002931">
    <property type="entry name" value="Transglutaminase-like"/>
</dbReference>
<dbReference type="RefSeq" id="WP_071184695.1">
    <property type="nucleotide sequence ID" value="NZ_CP017774.1"/>
</dbReference>
<sequence>MRYTFLILACFCSFSVLAQKKQKIQKHYDLIDDRMDKMPLGFNQSMDSISSYIKSNFQTENDKIRAVYYWVAKTISYDVDNMFEVKFDEKLQDRIERTFNDKKGVCFDYASIFNQLANSVGVKSMVITGYTKWNKVKVDNLSHAWNASRIDNKWYLFDPTWGSGYVINGIFTRRLDDKHFKVDPELMINTYMPFDYLWQLRDYPITNQEFTEGVYAGDNAKQKFDFANEIIRFEKLPRIEQLKGVADRIEKGGMRNQHISQAFVHAKTAWRNESEREKGNKFTEIVNQFNRANKQLNDFINYRNKKFQPIVSDEEIKRKIEEPRDNLMKCQETLLDFEKNANNLNKSSIDDLKQAISKRLENSEEHLKFVNSYLTKPALVRKTMFYTVVKRPVSRVIN</sequence>
<dbReference type="Pfam" id="PF01841">
    <property type="entry name" value="Transglut_core"/>
    <property type="match status" value="1"/>
</dbReference>
<feature type="signal peptide" evidence="1">
    <location>
        <begin position="1"/>
        <end position="18"/>
    </location>
</feature>
<feature type="chain" id="PRO_5009444295" description="Transglutaminase-like domain-containing protein" evidence="1">
    <location>
        <begin position="19"/>
        <end position="398"/>
    </location>
</feature>
<dbReference type="Gene3D" id="3.10.620.30">
    <property type="match status" value="1"/>
</dbReference>
<dbReference type="PANTHER" id="PTHR46333:SF2">
    <property type="entry name" value="CYTOKINESIS PROTEIN 3"/>
    <property type="match status" value="1"/>
</dbReference>
<dbReference type="SMART" id="SM00460">
    <property type="entry name" value="TGc"/>
    <property type="match status" value="1"/>
</dbReference>
<evidence type="ECO:0000256" key="1">
    <source>
        <dbReference type="SAM" id="SignalP"/>
    </source>
</evidence>
<feature type="domain" description="Transglutaminase-like" evidence="2">
    <location>
        <begin position="98"/>
        <end position="161"/>
    </location>
</feature>
<protein>
    <recommendedName>
        <fullName evidence="2">Transglutaminase-like domain-containing protein</fullName>
    </recommendedName>
</protein>
<dbReference type="GO" id="GO:0005737">
    <property type="term" value="C:cytoplasm"/>
    <property type="evidence" value="ECO:0007669"/>
    <property type="project" value="TreeGrafter"/>
</dbReference>
<dbReference type="KEGG" id="fcm:BIW12_08310"/>
<dbReference type="Proteomes" id="UP000178198">
    <property type="component" value="Chromosome"/>
</dbReference>
<accession>A0A1D9PA58</accession>
<gene>
    <name evidence="3" type="ORF">BIW12_08310</name>
</gene>
<dbReference type="PANTHER" id="PTHR46333">
    <property type="entry name" value="CYTOKINESIS PROTEIN 3"/>
    <property type="match status" value="1"/>
</dbReference>
<dbReference type="InterPro" id="IPR038765">
    <property type="entry name" value="Papain-like_cys_pep_sf"/>
</dbReference>
<name>A0A1D9PA58_9FLAO</name>
<dbReference type="SUPFAM" id="SSF54001">
    <property type="entry name" value="Cysteine proteinases"/>
    <property type="match status" value="1"/>
</dbReference>
<reference evidence="3 4" key="1">
    <citation type="submission" date="2016-10" db="EMBL/GenBank/DDBJ databases">
        <title>Complete Genome Sequence of Flavobacterium sp. PK15.</title>
        <authorList>
            <person name="Ekwe A."/>
            <person name="Kim S.B."/>
        </authorList>
    </citation>
    <scope>NUCLEOTIDE SEQUENCE [LARGE SCALE GENOMIC DNA]</scope>
    <source>
        <strain evidence="3 4">PK15</strain>
    </source>
</reference>
<keyword evidence="4" id="KW-1185">Reference proteome</keyword>
<evidence type="ECO:0000259" key="2">
    <source>
        <dbReference type="SMART" id="SM00460"/>
    </source>
</evidence>
<evidence type="ECO:0000313" key="3">
    <source>
        <dbReference type="EMBL" id="AOZ99446.1"/>
    </source>
</evidence>
<dbReference type="EMBL" id="CP017774">
    <property type="protein sequence ID" value="AOZ99446.1"/>
    <property type="molecule type" value="Genomic_DNA"/>
</dbReference>